<feature type="region of interest" description="Disordered" evidence="1">
    <location>
        <begin position="334"/>
        <end position="376"/>
    </location>
</feature>
<dbReference type="GO" id="GO:0048011">
    <property type="term" value="P:neurotrophin TRK receptor signaling pathway"/>
    <property type="evidence" value="ECO:0007669"/>
    <property type="project" value="InterPro"/>
</dbReference>
<evidence type="ECO:0000256" key="1">
    <source>
        <dbReference type="SAM" id="MobiDB-lite"/>
    </source>
</evidence>
<dbReference type="EMBL" id="GGFL01003742">
    <property type="protein sequence ID" value="MBW67920.1"/>
    <property type="molecule type" value="Transcribed_RNA"/>
</dbReference>
<dbReference type="VEuPathDB" id="VectorBase:ADAR2_008008"/>
<feature type="region of interest" description="Disordered" evidence="1">
    <location>
        <begin position="404"/>
        <end position="462"/>
    </location>
</feature>
<feature type="compositionally biased region" description="Low complexity" evidence="1">
    <location>
        <begin position="242"/>
        <end position="272"/>
    </location>
</feature>
<sequence length="561" mass="60852">MFSCRCLNVSISINDESVLEKLKTDANRPANITPDAAIRCQLESLFQGKPIGPVPTESAEVHVQLKTLLKVSPLEGWEVAECLNCRCRVYAHDALSKPATFLFDAALGTTAEAVADMRNMQYYSPVYQVILLPRWDGGYRNYYPRDQCRDIFNGVANTVDSLNDQNELLEKFRAFMLAETQAANERIERFTREQNELISGVRDRAEQDFIFLVDNFVPELMYQPNASAGRRIGEGGAMMSHQQQQQSEQVASAGTGTTPSAATGGAAGSQMETPPPTPECMPMSTGNSPPSLVAATGCEEDGSAANRTSATASSRVLREKSSVVNRTSLLSGSAANTINNNSVNTNLPTSNNQGAINSQSSTPTQPPQQKQQLHSSSTNLFANQQQQTAPAAVPVVSSGGGLTMTSTLTKNTKGSITRLGGHTAHQQQQQHQQTNSSPDTDCLFDIDGIESDKTPPPDNYSDEDECDYDNATMNNNMEGSGMHIPSFPSYGRQFSAMSRSVPISTPRKMTLFPVDDDDIDEMTEDSADIAANIKALARSVHGDAVFGDLPRPQVQRFTSQI</sequence>
<keyword evidence="2" id="KW-0808">Transferase</keyword>
<organism evidence="2">
    <name type="scientific">Anopheles darlingi</name>
    <name type="common">Mosquito</name>
    <dbReference type="NCBI Taxonomy" id="43151"/>
    <lineage>
        <taxon>Eukaryota</taxon>
        <taxon>Metazoa</taxon>
        <taxon>Ecdysozoa</taxon>
        <taxon>Arthropoda</taxon>
        <taxon>Hexapoda</taxon>
        <taxon>Insecta</taxon>
        <taxon>Pterygota</taxon>
        <taxon>Neoptera</taxon>
        <taxon>Endopterygota</taxon>
        <taxon>Diptera</taxon>
        <taxon>Nematocera</taxon>
        <taxon>Culicoidea</taxon>
        <taxon>Culicidae</taxon>
        <taxon>Anophelinae</taxon>
        <taxon>Anopheles</taxon>
    </lineage>
</organism>
<protein>
    <submittedName>
        <fullName evidence="2">Putative serine/threonine-protein kinase ndrc</fullName>
    </submittedName>
</protein>
<dbReference type="AlphaFoldDB" id="A0A2M4CRG3"/>
<reference evidence="2" key="1">
    <citation type="submission" date="2018-01" db="EMBL/GenBank/DDBJ databases">
        <title>An insight into the sialome of Amazonian anophelines.</title>
        <authorList>
            <person name="Ribeiro J.M."/>
            <person name="Scarpassa V."/>
            <person name="Calvo E."/>
        </authorList>
    </citation>
    <scope>NUCLEOTIDE SEQUENCE</scope>
</reference>
<feature type="compositionally biased region" description="Low complexity" evidence="1">
    <location>
        <begin position="303"/>
        <end position="315"/>
    </location>
</feature>
<dbReference type="InterPro" id="IPR026682">
    <property type="entry name" value="AKT1S1"/>
</dbReference>
<name>A0A2M4CRG3_ANODA</name>
<dbReference type="PANTHER" id="PTHR21844">
    <property type="entry name" value="AKT1 SUBSTRATE 1 PROTEIN"/>
    <property type="match status" value="1"/>
</dbReference>
<dbReference type="GO" id="GO:0032007">
    <property type="term" value="P:negative regulation of TOR signaling"/>
    <property type="evidence" value="ECO:0007669"/>
    <property type="project" value="InterPro"/>
</dbReference>
<keyword evidence="2" id="KW-0418">Kinase</keyword>
<dbReference type="GO" id="GO:0005737">
    <property type="term" value="C:cytoplasm"/>
    <property type="evidence" value="ECO:0007669"/>
    <property type="project" value="TreeGrafter"/>
</dbReference>
<feature type="region of interest" description="Disordered" evidence="1">
    <location>
        <begin position="231"/>
        <end position="319"/>
    </location>
</feature>
<evidence type="ECO:0000313" key="2">
    <source>
        <dbReference type="EMBL" id="MBW67920.1"/>
    </source>
</evidence>
<dbReference type="GO" id="GO:0016301">
    <property type="term" value="F:kinase activity"/>
    <property type="evidence" value="ECO:0007669"/>
    <property type="project" value="UniProtKB-KW"/>
</dbReference>
<dbReference type="PANTHER" id="PTHR21844:SF2">
    <property type="entry name" value="PROLINE-RICH AKT1 SUBSTRATE 1"/>
    <property type="match status" value="1"/>
</dbReference>
<accession>A0A2M4CRG3</accession>
<proteinExistence type="predicted"/>
<dbReference type="VEuPathDB" id="VectorBase:ADAC006943"/>